<reference evidence="7" key="1">
    <citation type="submission" date="2022-10" db="EMBL/GenBank/DDBJ databases">
        <title>Whole-Genome Sequencing of Brachybacterium huguangmaarense BRM-3, Isolated from Betula schmidtii.</title>
        <authorList>
            <person name="Haam D."/>
        </authorList>
    </citation>
    <scope>NUCLEOTIDE SEQUENCE</scope>
    <source>
        <strain evidence="7">BRM-3</strain>
    </source>
</reference>
<keyword evidence="2" id="KW-0645">Protease</keyword>
<dbReference type="Gene3D" id="3.90.1720.10">
    <property type="entry name" value="endopeptidase domain like (from Nostoc punctiforme)"/>
    <property type="match status" value="1"/>
</dbReference>
<feature type="region of interest" description="Disordered" evidence="5">
    <location>
        <begin position="96"/>
        <end position="212"/>
    </location>
</feature>
<dbReference type="PANTHER" id="PTHR47053:SF1">
    <property type="entry name" value="MUREIN DD-ENDOPEPTIDASE MEPH-RELATED"/>
    <property type="match status" value="1"/>
</dbReference>
<dbReference type="PROSITE" id="PS51935">
    <property type="entry name" value="NLPC_P60"/>
    <property type="match status" value="1"/>
</dbReference>
<feature type="compositionally biased region" description="Low complexity" evidence="5">
    <location>
        <begin position="139"/>
        <end position="204"/>
    </location>
</feature>
<evidence type="ECO:0000313" key="8">
    <source>
        <dbReference type="Proteomes" id="UP001164305"/>
    </source>
</evidence>
<dbReference type="InterPro" id="IPR051202">
    <property type="entry name" value="Peptidase_C40"/>
</dbReference>
<evidence type="ECO:0000256" key="3">
    <source>
        <dbReference type="ARBA" id="ARBA00022801"/>
    </source>
</evidence>
<dbReference type="EMBL" id="CP107020">
    <property type="protein sequence ID" value="UYG17063.1"/>
    <property type="molecule type" value="Genomic_DNA"/>
</dbReference>
<keyword evidence="8" id="KW-1185">Reference proteome</keyword>
<protein>
    <submittedName>
        <fullName evidence="7">NlpC/P60 family protein</fullName>
    </submittedName>
</protein>
<evidence type="ECO:0000256" key="2">
    <source>
        <dbReference type="ARBA" id="ARBA00022670"/>
    </source>
</evidence>
<dbReference type="RefSeq" id="WP_263594272.1">
    <property type="nucleotide sequence ID" value="NZ_CP107020.1"/>
</dbReference>
<dbReference type="PANTHER" id="PTHR47053">
    <property type="entry name" value="MUREIN DD-ENDOPEPTIDASE MEPH-RELATED"/>
    <property type="match status" value="1"/>
</dbReference>
<sequence length="310" mass="31038">MSNRSINTHRRAMRPVTPAVRIGRNAAGAAITAGLLVGGSSVALADGQAPAGAESTGVTAAPQTAPAVAIPSASATASPTAYGAGIESAAASLSIKAKPVEKPKPVEKTEKAADTQDDDTASASRGTSRSAAQDDDDASPSSTSSSSKKSSTTSSSDSEKSSSNSSSSDDSESTSSSSSKKSSTKAAAQESSDEAPASAASGSSIVDTARSGIGTPYVYGGSTRSGWDCSGFTSWVYAQHGISLPHSASAQKAKGTVISKSEARPGDLVYTPGHVGIYAGNGTIIDAGNSKKDTSERKMWSASWTYVRIG</sequence>
<dbReference type="SUPFAM" id="SSF54001">
    <property type="entry name" value="Cysteine proteinases"/>
    <property type="match status" value="1"/>
</dbReference>
<evidence type="ECO:0000259" key="6">
    <source>
        <dbReference type="PROSITE" id="PS51935"/>
    </source>
</evidence>
<comment type="similarity">
    <text evidence="1">Belongs to the peptidase C40 family.</text>
</comment>
<organism evidence="7 8">
    <name type="scientific">Brachybacterium huguangmaarense</name>
    <dbReference type="NCBI Taxonomy" id="1652028"/>
    <lineage>
        <taxon>Bacteria</taxon>
        <taxon>Bacillati</taxon>
        <taxon>Actinomycetota</taxon>
        <taxon>Actinomycetes</taxon>
        <taxon>Micrococcales</taxon>
        <taxon>Dermabacteraceae</taxon>
        <taxon>Brachybacterium</taxon>
    </lineage>
</organism>
<dbReference type="Pfam" id="PF00877">
    <property type="entry name" value="NLPC_P60"/>
    <property type="match status" value="1"/>
</dbReference>
<keyword evidence="4" id="KW-0788">Thiol protease</keyword>
<evidence type="ECO:0000256" key="1">
    <source>
        <dbReference type="ARBA" id="ARBA00007074"/>
    </source>
</evidence>
<feature type="domain" description="NlpC/P60" evidence="6">
    <location>
        <begin position="199"/>
        <end position="310"/>
    </location>
</feature>
<name>A0ABY6G1I7_9MICO</name>
<proteinExistence type="inferred from homology"/>
<accession>A0ABY6G1I7</accession>
<dbReference type="Proteomes" id="UP001164305">
    <property type="component" value="Chromosome"/>
</dbReference>
<evidence type="ECO:0000256" key="4">
    <source>
        <dbReference type="ARBA" id="ARBA00022807"/>
    </source>
</evidence>
<dbReference type="InterPro" id="IPR038765">
    <property type="entry name" value="Papain-like_cys_pep_sf"/>
</dbReference>
<dbReference type="InterPro" id="IPR000064">
    <property type="entry name" value="NLP_P60_dom"/>
</dbReference>
<keyword evidence="3" id="KW-0378">Hydrolase</keyword>
<evidence type="ECO:0000313" key="7">
    <source>
        <dbReference type="EMBL" id="UYG17063.1"/>
    </source>
</evidence>
<feature type="compositionally biased region" description="Low complexity" evidence="5">
    <location>
        <begin position="121"/>
        <end position="131"/>
    </location>
</feature>
<evidence type="ECO:0000256" key="5">
    <source>
        <dbReference type="SAM" id="MobiDB-lite"/>
    </source>
</evidence>
<feature type="compositionally biased region" description="Basic and acidic residues" evidence="5">
    <location>
        <begin position="98"/>
        <end position="114"/>
    </location>
</feature>
<gene>
    <name evidence="7" type="ORF">BRM3_01100</name>
</gene>